<feature type="transmembrane region" description="Helical" evidence="10">
    <location>
        <begin position="187"/>
        <end position="207"/>
    </location>
</feature>
<keyword evidence="4" id="KW-1003">Cell membrane</keyword>
<name>A0A7C9QWR4_9PROT</name>
<dbReference type="RefSeq" id="WP_163680706.1">
    <property type="nucleotide sequence ID" value="NZ_JAAIYP010000039.1"/>
</dbReference>
<evidence type="ECO:0000256" key="6">
    <source>
        <dbReference type="ARBA" id="ARBA00022679"/>
    </source>
</evidence>
<accession>A0A7C9QWR4</accession>
<comment type="catalytic activity">
    <reaction evidence="1">
        <text>ATP + protein L-histidine = ADP + protein N-phospho-L-histidine.</text>
        <dbReference type="EC" id="2.7.13.3"/>
    </reaction>
</comment>
<evidence type="ECO:0000313" key="13">
    <source>
        <dbReference type="Proteomes" id="UP000480684"/>
    </source>
</evidence>
<evidence type="ECO:0000256" key="5">
    <source>
        <dbReference type="ARBA" id="ARBA00022553"/>
    </source>
</evidence>
<evidence type="ECO:0000256" key="1">
    <source>
        <dbReference type="ARBA" id="ARBA00000085"/>
    </source>
</evidence>
<dbReference type="Pfam" id="PF00512">
    <property type="entry name" value="HisKA"/>
    <property type="match status" value="1"/>
</dbReference>
<keyword evidence="7 12" id="KW-0418">Kinase</keyword>
<dbReference type="InterPro" id="IPR004358">
    <property type="entry name" value="Sig_transdc_His_kin-like_C"/>
</dbReference>
<dbReference type="InterPro" id="IPR050980">
    <property type="entry name" value="2C_sensor_his_kinase"/>
</dbReference>
<dbReference type="GO" id="GO:0005886">
    <property type="term" value="C:plasma membrane"/>
    <property type="evidence" value="ECO:0007669"/>
    <property type="project" value="UniProtKB-SubCell"/>
</dbReference>
<keyword evidence="10" id="KW-0812">Transmembrane</keyword>
<evidence type="ECO:0000256" key="8">
    <source>
        <dbReference type="ARBA" id="ARBA00023012"/>
    </source>
</evidence>
<keyword evidence="6" id="KW-0808">Transferase</keyword>
<dbReference type="PANTHER" id="PTHR44936">
    <property type="entry name" value="SENSOR PROTEIN CREC"/>
    <property type="match status" value="1"/>
</dbReference>
<evidence type="ECO:0000256" key="2">
    <source>
        <dbReference type="ARBA" id="ARBA00004651"/>
    </source>
</evidence>
<evidence type="ECO:0000256" key="4">
    <source>
        <dbReference type="ARBA" id="ARBA00022475"/>
    </source>
</evidence>
<sequence>MMIDPTTGLVFLLSMSAANGITALILWRLHPQLRGVGILALGNLLAGPTFVSIMLRDAHGIALHNTLAITCSAVIAEGFLTLTGRRPDFRFVLAVSLFTGALWETMLALDPDNLRIRVVAITLLSILVFGRTTWLMLQRRQEWQLGVAEGMIAGLLGIHILVLAVRMVWTVLHPDPNFIRTDVARGWFYLELTLVDAGLFFGILLMVGSRLARDLNQQGQMLAAERHRKSELRQLLHMLGHELRTPLSIIGRTIESIQDLLTPTPPEIHRLLTTLHASVLRVGRLSQALLTAERSDLATARPEMLKLSDIATEAERLLREKWGTDRLLVHYPQSEPSALGDRELLFTAVVNLLDNALKYSPSDTAVTATIHPLDGEVALRIEDSGIGFPPDQISQIGQRFFRATNVHDAPGTGLGLYMVKTIAQRHGGRLELANRAGGGAEVALILPAA</sequence>
<dbReference type="InterPro" id="IPR036890">
    <property type="entry name" value="HATPase_C_sf"/>
</dbReference>
<comment type="subcellular location">
    <subcellularLocation>
        <location evidence="2">Cell membrane</location>
        <topology evidence="2">Multi-pass membrane protein</topology>
    </subcellularLocation>
</comment>
<feature type="transmembrane region" description="Helical" evidence="10">
    <location>
        <begin position="89"/>
        <end position="108"/>
    </location>
</feature>
<evidence type="ECO:0000256" key="9">
    <source>
        <dbReference type="ARBA" id="ARBA00023026"/>
    </source>
</evidence>
<keyword evidence="8" id="KW-0902">Two-component regulatory system</keyword>
<dbReference type="SUPFAM" id="SSF55874">
    <property type="entry name" value="ATPase domain of HSP90 chaperone/DNA topoisomerase II/histidine kinase"/>
    <property type="match status" value="1"/>
</dbReference>
<dbReference type="InterPro" id="IPR003661">
    <property type="entry name" value="HisK_dim/P_dom"/>
</dbReference>
<evidence type="ECO:0000256" key="7">
    <source>
        <dbReference type="ARBA" id="ARBA00022777"/>
    </source>
</evidence>
<dbReference type="Gene3D" id="3.30.565.10">
    <property type="entry name" value="Histidine kinase-like ATPase, C-terminal domain"/>
    <property type="match status" value="1"/>
</dbReference>
<dbReference type="PRINTS" id="PR00344">
    <property type="entry name" value="BCTRLSENSOR"/>
</dbReference>
<dbReference type="SMART" id="SM00387">
    <property type="entry name" value="HATPase_c"/>
    <property type="match status" value="1"/>
</dbReference>
<dbReference type="CDD" id="cd00082">
    <property type="entry name" value="HisKA"/>
    <property type="match status" value="1"/>
</dbReference>
<dbReference type="Pfam" id="PF02518">
    <property type="entry name" value="HATPase_c"/>
    <property type="match status" value="1"/>
</dbReference>
<evidence type="ECO:0000256" key="10">
    <source>
        <dbReference type="SAM" id="Phobius"/>
    </source>
</evidence>
<dbReference type="AlphaFoldDB" id="A0A7C9QWR4"/>
<keyword evidence="13" id="KW-1185">Reference proteome</keyword>
<proteinExistence type="predicted"/>
<reference evidence="12 13" key="1">
    <citation type="submission" date="2020-02" db="EMBL/GenBank/DDBJ databases">
        <authorList>
            <person name="Dziuba M."/>
            <person name="Kuznetsov B."/>
            <person name="Mardanov A."/>
            <person name="Ravin N."/>
            <person name="Grouzdev D."/>
        </authorList>
    </citation>
    <scope>NUCLEOTIDE SEQUENCE [LARGE SCALE GENOMIC DNA]</scope>
    <source>
        <strain evidence="12 13">SpK</strain>
    </source>
</reference>
<evidence type="ECO:0000313" key="12">
    <source>
        <dbReference type="EMBL" id="NFV81136.1"/>
    </source>
</evidence>
<dbReference type="SUPFAM" id="SSF47384">
    <property type="entry name" value="Homodimeric domain of signal transducing histidine kinase"/>
    <property type="match status" value="1"/>
</dbReference>
<dbReference type="EMBL" id="JAAIYP010000039">
    <property type="protein sequence ID" value="NFV81136.1"/>
    <property type="molecule type" value="Genomic_DNA"/>
</dbReference>
<feature type="transmembrane region" description="Helical" evidence="10">
    <location>
        <begin position="61"/>
        <end position="82"/>
    </location>
</feature>
<dbReference type="PROSITE" id="PS50109">
    <property type="entry name" value="HIS_KIN"/>
    <property type="match status" value="1"/>
</dbReference>
<dbReference type="GO" id="GO:0000155">
    <property type="term" value="F:phosphorelay sensor kinase activity"/>
    <property type="evidence" value="ECO:0007669"/>
    <property type="project" value="InterPro"/>
</dbReference>
<comment type="caution">
    <text evidence="12">The sequence shown here is derived from an EMBL/GenBank/DDBJ whole genome shotgun (WGS) entry which is preliminary data.</text>
</comment>
<feature type="transmembrane region" description="Helical" evidence="10">
    <location>
        <begin position="36"/>
        <end position="55"/>
    </location>
</feature>
<keyword evidence="9" id="KW-0843">Virulence</keyword>
<protein>
    <recommendedName>
        <fullName evidence="3">histidine kinase</fullName>
        <ecNumber evidence="3">2.7.13.3</ecNumber>
    </recommendedName>
</protein>
<feature type="transmembrane region" description="Helical" evidence="10">
    <location>
        <begin position="114"/>
        <end position="134"/>
    </location>
</feature>
<dbReference type="EC" id="2.7.13.3" evidence="3"/>
<dbReference type="Proteomes" id="UP000480684">
    <property type="component" value="Unassembled WGS sequence"/>
</dbReference>
<dbReference type="PANTHER" id="PTHR44936:SF9">
    <property type="entry name" value="SENSOR PROTEIN CREC"/>
    <property type="match status" value="1"/>
</dbReference>
<dbReference type="CDD" id="cd00075">
    <property type="entry name" value="HATPase"/>
    <property type="match status" value="1"/>
</dbReference>
<organism evidence="12 13">
    <name type="scientific">Magnetospirillum aberrantis SpK</name>
    <dbReference type="NCBI Taxonomy" id="908842"/>
    <lineage>
        <taxon>Bacteria</taxon>
        <taxon>Pseudomonadati</taxon>
        <taxon>Pseudomonadota</taxon>
        <taxon>Alphaproteobacteria</taxon>
        <taxon>Rhodospirillales</taxon>
        <taxon>Rhodospirillaceae</taxon>
        <taxon>Magnetospirillum</taxon>
    </lineage>
</organism>
<keyword evidence="5" id="KW-0597">Phosphoprotein</keyword>
<gene>
    <name evidence="12" type="ORF">G4223_13540</name>
</gene>
<dbReference type="InterPro" id="IPR003594">
    <property type="entry name" value="HATPase_dom"/>
</dbReference>
<dbReference type="InterPro" id="IPR036097">
    <property type="entry name" value="HisK_dim/P_sf"/>
</dbReference>
<dbReference type="InterPro" id="IPR005467">
    <property type="entry name" value="His_kinase_dom"/>
</dbReference>
<feature type="transmembrane region" description="Helical" evidence="10">
    <location>
        <begin position="6"/>
        <end position="29"/>
    </location>
</feature>
<keyword evidence="10" id="KW-1133">Transmembrane helix</keyword>
<keyword evidence="10" id="KW-0472">Membrane</keyword>
<evidence type="ECO:0000256" key="3">
    <source>
        <dbReference type="ARBA" id="ARBA00012438"/>
    </source>
</evidence>
<evidence type="ECO:0000259" key="11">
    <source>
        <dbReference type="PROSITE" id="PS50109"/>
    </source>
</evidence>
<dbReference type="SMART" id="SM00388">
    <property type="entry name" value="HisKA"/>
    <property type="match status" value="1"/>
</dbReference>
<feature type="transmembrane region" description="Helical" evidence="10">
    <location>
        <begin position="146"/>
        <end position="167"/>
    </location>
</feature>
<feature type="domain" description="Histidine kinase" evidence="11">
    <location>
        <begin position="238"/>
        <end position="449"/>
    </location>
</feature>
<dbReference type="Gene3D" id="1.10.287.130">
    <property type="match status" value="1"/>
</dbReference>